<evidence type="ECO:0000256" key="2">
    <source>
        <dbReference type="ARBA" id="ARBA00022723"/>
    </source>
</evidence>
<dbReference type="EMBL" id="MRZV01000171">
    <property type="protein sequence ID" value="PIK56573.1"/>
    <property type="molecule type" value="Genomic_DNA"/>
</dbReference>
<evidence type="ECO:0000259" key="6">
    <source>
        <dbReference type="Pfam" id="PF13613"/>
    </source>
</evidence>
<protein>
    <recommendedName>
        <fullName evidence="9">DDE Tnp4 domain-containing protein</fullName>
    </recommendedName>
</protein>
<dbReference type="PANTHER" id="PTHR23080">
    <property type="entry name" value="THAP DOMAIN PROTEIN"/>
    <property type="match status" value="1"/>
</dbReference>
<dbReference type="Pfam" id="PF13359">
    <property type="entry name" value="DDE_Tnp_4"/>
    <property type="match status" value="1"/>
</dbReference>
<dbReference type="InterPro" id="IPR027805">
    <property type="entry name" value="Transposase_HTH_dom"/>
</dbReference>
<feature type="compositionally biased region" description="Basic residues" evidence="3">
    <location>
        <begin position="75"/>
        <end position="86"/>
    </location>
</feature>
<keyword evidence="8" id="KW-1185">Reference proteome</keyword>
<organism evidence="7 8">
    <name type="scientific">Stichopus japonicus</name>
    <name type="common">Sea cucumber</name>
    <dbReference type="NCBI Taxonomy" id="307972"/>
    <lineage>
        <taxon>Eukaryota</taxon>
        <taxon>Metazoa</taxon>
        <taxon>Echinodermata</taxon>
        <taxon>Eleutherozoa</taxon>
        <taxon>Echinozoa</taxon>
        <taxon>Holothuroidea</taxon>
        <taxon>Aspidochirotacea</taxon>
        <taxon>Aspidochirotida</taxon>
        <taxon>Stichopodidae</taxon>
        <taxon>Apostichopus</taxon>
    </lineage>
</organism>
<gene>
    <name evidence="7" type="ORF">BSL78_06541</name>
</gene>
<name>A0A2G8L8H6_STIJA</name>
<keyword evidence="4" id="KW-1133">Transmembrane helix</keyword>
<proteinExistence type="predicted"/>
<comment type="caution">
    <text evidence="7">The sequence shown here is derived from an EMBL/GenBank/DDBJ whole genome shotgun (WGS) entry which is preliminary data.</text>
</comment>
<feature type="domain" description="DDE Tnp4" evidence="5">
    <location>
        <begin position="169"/>
        <end position="326"/>
    </location>
</feature>
<evidence type="ECO:0000313" key="8">
    <source>
        <dbReference type="Proteomes" id="UP000230750"/>
    </source>
</evidence>
<evidence type="ECO:0000256" key="3">
    <source>
        <dbReference type="SAM" id="MobiDB-lite"/>
    </source>
</evidence>
<dbReference type="GO" id="GO:0046872">
    <property type="term" value="F:metal ion binding"/>
    <property type="evidence" value="ECO:0007669"/>
    <property type="project" value="UniProtKB-KW"/>
</dbReference>
<keyword evidence="4" id="KW-0812">Transmembrane</keyword>
<comment type="cofactor">
    <cofactor evidence="1">
        <name>a divalent metal cation</name>
        <dbReference type="ChEBI" id="CHEBI:60240"/>
    </cofactor>
</comment>
<feature type="transmembrane region" description="Helical" evidence="4">
    <location>
        <begin position="105"/>
        <end position="127"/>
    </location>
</feature>
<evidence type="ECO:0000259" key="5">
    <source>
        <dbReference type="Pfam" id="PF13359"/>
    </source>
</evidence>
<evidence type="ECO:0000256" key="4">
    <source>
        <dbReference type="SAM" id="Phobius"/>
    </source>
</evidence>
<sequence length="330" mass="37088">MNSENKTSRSNKAELKKKGVVETLLKSDTDVRHLTGLPSIATFNALLTLFSSKVPRLQYWGGKKRSSGGASKKTAAGKKSLKKKGPKQKLCPKEEFTMVLLKLKLYLSIYFIPSLFSVSSGLVSQVFNTWVKFLSYELKPLIFWPAKELDVQSMPMSMKPKYSSLRCTIDCTEVFIERPRNLELQALTWSDYKHHNTVKILVAISPNGMISFRSKAWGGRTSDQHITRESGFFNLVDPGDLILADRGFTIREDLLIQGARLEIPPPSKGIEQMTRSDTLKTIANARIHVERAIGRMKTFHILQETLPITLVPLVDDIIVICAAIANMQPH</sequence>
<dbReference type="OrthoDB" id="5976047at2759"/>
<keyword evidence="2" id="KW-0479">Metal-binding</keyword>
<evidence type="ECO:0000256" key="1">
    <source>
        <dbReference type="ARBA" id="ARBA00001968"/>
    </source>
</evidence>
<dbReference type="AlphaFoldDB" id="A0A2G8L8H6"/>
<feature type="region of interest" description="Disordered" evidence="3">
    <location>
        <begin position="62"/>
        <end position="86"/>
    </location>
</feature>
<feature type="domain" description="Transposase Helix-turn-helix" evidence="6">
    <location>
        <begin position="88"/>
        <end position="140"/>
    </location>
</feature>
<dbReference type="Proteomes" id="UP000230750">
    <property type="component" value="Unassembled WGS sequence"/>
</dbReference>
<dbReference type="PANTHER" id="PTHR23080:SF63">
    <property type="entry name" value="TICK TRANSPOSON"/>
    <property type="match status" value="1"/>
</dbReference>
<evidence type="ECO:0008006" key="9">
    <source>
        <dbReference type="Google" id="ProtNLM"/>
    </source>
</evidence>
<accession>A0A2G8L8H6</accession>
<dbReference type="Pfam" id="PF13613">
    <property type="entry name" value="HTH_Tnp_4"/>
    <property type="match status" value="1"/>
</dbReference>
<reference evidence="7 8" key="1">
    <citation type="journal article" date="2017" name="PLoS Biol.">
        <title>The sea cucumber genome provides insights into morphological evolution and visceral regeneration.</title>
        <authorList>
            <person name="Zhang X."/>
            <person name="Sun L."/>
            <person name="Yuan J."/>
            <person name="Sun Y."/>
            <person name="Gao Y."/>
            <person name="Zhang L."/>
            <person name="Li S."/>
            <person name="Dai H."/>
            <person name="Hamel J.F."/>
            <person name="Liu C."/>
            <person name="Yu Y."/>
            <person name="Liu S."/>
            <person name="Lin W."/>
            <person name="Guo K."/>
            <person name="Jin S."/>
            <person name="Xu P."/>
            <person name="Storey K.B."/>
            <person name="Huan P."/>
            <person name="Zhang T."/>
            <person name="Zhou Y."/>
            <person name="Zhang J."/>
            <person name="Lin C."/>
            <person name="Li X."/>
            <person name="Xing L."/>
            <person name="Huo D."/>
            <person name="Sun M."/>
            <person name="Wang L."/>
            <person name="Mercier A."/>
            <person name="Li F."/>
            <person name="Yang H."/>
            <person name="Xiang J."/>
        </authorList>
    </citation>
    <scope>NUCLEOTIDE SEQUENCE [LARGE SCALE GENOMIC DNA]</scope>
    <source>
        <strain evidence="7">Shaxun</strain>
        <tissue evidence="7">Muscle</tissue>
    </source>
</reference>
<keyword evidence="4" id="KW-0472">Membrane</keyword>
<dbReference type="InterPro" id="IPR027806">
    <property type="entry name" value="HARBI1_dom"/>
</dbReference>
<evidence type="ECO:0000313" key="7">
    <source>
        <dbReference type="EMBL" id="PIK56573.1"/>
    </source>
</evidence>